<gene>
    <name evidence="2" type="ORF">HL41_03535</name>
</gene>
<sequence>MPIYEFRCYDCGRIFEKLIFSKTEEQEVKCPFCGSEKVEKVVSNVCAMMKGVGDYKKSSCGGGFGFS</sequence>
<evidence type="ECO:0000313" key="2">
    <source>
        <dbReference type="EMBL" id="AIH03923.1"/>
    </source>
</evidence>
<dbReference type="KEGG" id="tcm:HL41_03535"/>
<dbReference type="InterPro" id="IPR013429">
    <property type="entry name" value="Regulatory_FmdB_Zinc_ribbon"/>
</dbReference>
<reference evidence="2 3" key="1">
    <citation type="journal article" date="2015" name="Genome Announc.">
        <title>Genome Sequence of a Sulfate-Reducing Thermophilic Bacterium, Thermodesulfobacterium commune DSM 2178T (Phylum Thermodesulfobacteria).</title>
        <authorList>
            <person name="Bhatnagar S."/>
            <person name="Badger J.H."/>
            <person name="Madupu R."/>
            <person name="Khouri H.M."/>
            <person name="O'Connor E.M."/>
            <person name="Robb F.T."/>
            <person name="Ward N.L."/>
            <person name="Eisen J.A."/>
        </authorList>
    </citation>
    <scope>NUCLEOTIDE SEQUENCE [LARGE SCALE GENOMIC DNA]</scope>
    <source>
        <strain evidence="2 3">DSM 2178</strain>
    </source>
</reference>
<dbReference type="RefSeq" id="WP_022855546.1">
    <property type="nucleotide sequence ID" value="NZ_CP008796.1"/>
</dbReference>
<protein>
    <recommendedName>
        <fullName evidence="1">Putative regulatory protein FmdB zinc ribbon domain-containing protein</fullName>
    </recommendedName>
</protein>
<dbReference type="SMART" id="SM00834">
    <property type="entry name" value="CxxC_CXXC_SSSS"/>
    <property type="match status" value="1"/>
</dbReference>
<dbReference type="AlphaFoldDB" id="A0A075WU50"/>
<dbReference type="eggNOG" id="COG2331">
    <property type="taxonomic scope" value="Bacteria"/>
</dbReference>
<evidence type="ECO:0000259" key="1">
    <source>
        <dbReference type="SMART" id="SM00834"/>
    </source>
</evidence>
<organism evidence="2 3">
    <name type="scientific">Thermodesulfobacterium commune DSM 2178</name>
    <dbReference type="NCBI Taxonomy" id="289377"/>
    <lineage>
        <taxon>Bacteria</taxon>
        <taxon>Pseudomonadati</taxon>
        <taxon>Thermodesulfobacteriota</taxon>
        <taxon>Thermodesulfobacteria</taxon>
        <taxon>Thermodesulfobacteriales</taxon>
        <taxon>Thermodesulfobacteriaceae</taxon>
        <taxon>Thermodesulfobacterium</taxon>
    </lineage>
</organism>
<dbReference type="PaxDb" id="289377-HL41_03535"/>
<dbReference type="EMBL" id="CP008796">
    <property type="protein sequence ID" value="AIH03923.1"/>
    <property type="molecule type" value="Genomic_DNA"/>
</dbReference>
<keyword evidence="3" id="KW-1185">Reference proteome</keyword>
<evidence type="ECO:0000313" key="3">
    <source>
        <dbReference type="Proteomes" id="UP000028481"/>
    </source>
</evidence>
<proteinExistence type="predicted"/>
<dbReference type="STRING" id="289377.HL41_03535"/>
<dbReference type="PANTHER" id="PTHR34404">
    <property type="entry name" value="REGULATORY PROTEIN, FMDB FAMILY"/>
    <property type="match status" value="1"/>
</dbReference>
<dbReference type="NCBIfam" id="TIGR02605">
    <property type="entry name" value="CxxC_CxxC_SSSS"/>
    <property type="match status" value="1"/>
</dbReference>
<dbReference type="PANTHER" id="PTHR34404:SF2">
    <property type="entry name" value="CONSERVED SERINE RICH PROTEIN"/>
    <property type="match status" value="1"/>
</dbReference>
<dbReference type="Gene3D" id="2.20.28.30">
    <property type="entry name" value="RNA polymerase ii, chain L"/>
    <property type="match status" value="1"/>
</dbReference>
<dbReference type="Proteomes" id="UP000028481">
    <property type="component" value="Chromosome"/>
</dbReference>
<accession>A0A075WU50</accession>
<name>A0A075WU50_9BACT</name>
<dbReference type="HOGENOM" id="CLU_136025_4_0_0"/>
<feature type="domain" description="Putative regulatory protein FmdB zinc ribbon" evidence="1">
    <location>
        <begin position="1"/>
        <end position="43"/>
    </location>
</feature>
<dbReference type="OrthoDB" id="9813321at2"/>
<dbReference type="Pfam" id="PF09723">
    <property type="entry name" value="Zn_ribbon_8"/>
    <property type="match status" value="1"/>
</dbReference>